<feature type="domain" description="Flagellar M-ring N-terminal" evidence="12">
    <location>
        <begin position="46"/>
        <end position="220"/>
    </location>
</feature>
<evidence type="ECO:0000259" key="13">
    <source>
        <dbReference type="Pfam" id="PF08345"/>
    </source>
</evidence>
<keyword evidence="14" id="KW-0966">Cell projection</keyword>
<evidence type="ECO:0000259" key="12">
    <source>
        <dbReference type="Pfam" id="PF01514"/>
    </source>
</evidence>
<dbReference type="PIRSF" id="PIRSF004862">
    <property type="entry name" value="FliF"/>
    <property type="match status" value="1"/>
</dbReference>
<evidence type="ECO:0000256" key="1">
    <source>
        <dbReference type="ARBA" id="ARBA00004117"/>
    </source>
</evidence>
<comment type="subcellular location">
    <subcellularLocation>
        <location evidence="1 9">Bacterial flagellum basal body</location>
    </subcellularLocation>
    <subcellularLocation>
        <location evidence="2">Cell membrane</location>
        <topology evidence="2">Multi-pass membrane protein</topology>
    </subcellularLocation>
</comment>
<dbReference type="InterPro" id="IPR045851">
    <property type="entry name" value="AMP-bd_C_sf"/>
</dbReference>
<name>A0ABW8TGR8_9CLOT</name>
<keyword evidence="15" id="KW-1185">Reference proteome</keyword>
<dbReference type="PANTHER" id="PTHR30046">
    <property type="entry name" value="FLAGELLAR M-RING PROTEIN"/>
    <property type="match status" value="1"/>
</dbReference>
<evidence type="ECO:0000256" key="5">
    <source>
        <dbReference type="ARBA" id="ARBA00022692"/>
    </source>
</evidence>
<gene>
    <name evidence="14" type="primary">fliF</name>
    <name evidence="14" type="ORF">ACJDT4_14525</name>
</gene>
<reference evidence="14 15" key="1">
    <citation type="submission" date="2024-11" db="EMBL/GenBank/DDBJ databases">
        <authorList>
            <person name="Heng Y.C."/>
            <person name="Lim A.C.H."/>
            <person name="Lee J.K.Y."/>
            <person name="Kittelmann S."/>
        </authorList>
    </citation>
    <scope>NUCLEOTIDE SEQUENCE [LARGE SCALE GENOMIC DNA]</scope>
    <source>
        <strain evidence="14 15">WILCCON 0114</strain>
    </source>
</reference>
<proteinExistence type="inferred from homology"/>
<comment type="function">
    <text evidence="9">The M ring may be actively involved in energy transduction.</text>
</comment>
<evidence type="ECO:0000256" key="9">
    <source>
        <dbReference type="PIRNR" id="PIRNR004862"/>
    </source>
</evidence>
<dbReference type="RefSeq" id="WP_406788286.1">
    <property type="nucleotide sequence ID" value="NZ_JBJIAA010000011.1"/>
</dbReference>
<keyword evidence="6 11" id="KW-1133">Transmembrane helix</keyword>
<evidence type="ECO:0000256" key="3">
    <source>
        <dbReference type="ARBA" id="ARBA00007971"/>
    </source>
</evidence>
<evidence type="ECO:0000256" key="4">
    <source>
        <dbReference type="ARBA" id="ARBA00022475"/>
    </source>
</evidence>
<feature type="transmembrane region" description="Helical" evidence="11">
    <location>
        <begin position="24"/>
        <end position="42"/>
    </location>
</feature>
<feature type="transmembrane region" description="Helical" evidence="11">
    <location>
        <begin position="437"/>
        <end position="460"/>
    </location>
</feature>
<comment type="caution">
    <text evidence="14">The sequence shown here is derived from an EMBL/GenBank/DDBJ whole genome shotgun (WGS) entry which is preliminary data.</text>
</comment>
<comment type="similarity">
    <text evidence="3 9">Belongs to the FliF family.</text>
</comment>
<evidence type="ECO:0000256" key="7">
    <source>
        <dbReference type="ARBA" id="ARBA00023136"/>
    </source>
</evidence>
<evidence type="ECO:0000313" key="14">
    <source>
        <dbReference type="EMBL" id="MFL0251635.1"/>
    </source>
</evidence>
<feature type="compositionally biased region" description="Low complexity" evidence="10">
    <location>
        <begin position="309"/>
        <end position="347"/>
    </location>
</feature>
<dbReference type="InterPro" id="IPR013556">
    <property type="entry name" value="Flag_M-ring_C"/>
</dbReference>
<keyword evidence="4" id="KW-1003">Cell membrane</keyword>
<dbReference type="PANTHER" id="PTHR30046:SF0">
    <property type="entry name" value="FLAGELLAR M-RING PROTEIN"/>
    <property type="match status" value="1"/>
</dbReference>
<evidence type="ECO:0000313" key="15">
    <source>
        <dbReference type="Proteomes" id="UP001623592"/>
    </source>
</evidence>
<evidence type="ECO:0000256" key="6">
    <source>
        <dbReference type="ARBA" id="ARBA00022989"/>
    </source>
</evidence>
<feature type="region of interest" description="Disordered" evidence="10">
    <location>
        <begin position="226"/>
        <end position="245"/>
    </location>
</feature>
<keyword evidence="5 11" id="KW-0812">Transmembrane</keyword>
<dbReference type="InterPro" id="IPR000067">
    <property type="entry name" value="FlgMring_FliF"/>
</dbReference>
<evidence type="ECO:0000256" key="11">
    <source>
        <dbReference type="SAM" id="Phobius"/>
    </source>
</evidence>
<evidence type="ECO:0000256" key="10">
    <source>
        <dbReference type="SAM" id="MobiDB-lite"/>
    </source>
</evidence>
<feature type="compositionally biased region" description="Basic and acidic residues" evidence="10">
    <location>
        <begin position="293"/>
        <end position="308"/>
    </location>
</feature>
<dbReference type="InterPro" id="IPR043427">
    <property type="entry name" value="YscJ/FliF"/>
</dbReference>
<organism evidence="14 15">
    <name type="scientific">Clostridium neuense</name>
    <dbReference type="NCBI Taxonomy" id="1728934"/>
    <lineage>
        <taxon>Bacteria</taxon>
        <taxon>Bacillati</taxon>
        <taxon>Bacillota</taxon>
        <taxon>Clostridia</taxon>
        <taxon>Eubacteriales</taxon>
        <taxon>Clostridiaceae</taxon>
        <taxon>Clostridium</taxon>
    </lineage>
</organism>
<dbReference type="Pfam" id="PF01514">
    <property type="entry name" value="YscJ_FliF"/>
    <property type="match status" value="1"/>
</dbReference>
<evidence type="ECO:0000256" key="8">
    <source>
        <dbReference type="ARBA" id="ARBA00023143"/>
    </source>
</evidence>
<dbReference type="NCBIfam" id="TIGR00206">
    <property type="entry name" value="fliF"/>
    <property type="match status" value="1"/>
</dbReference>
<keyword evidence="7 11" id="KW-0472">Membrane</keyword>
<accession>A0ABW8TGR8</accession>
<sequence length="540" mass="58507">MNKLLNFFKGLPSKWKALSKRKKIASIILTIGILIALALLILTKTTTKYAVLFSKLDSNDATTVIAKLDALKVAHKEDSSTNTISVPASKVDNLRLQLASSLTNGSKGFELFDGSSGKFGTTDAEFNVEYQRALQGELEKTIKSLDGVDNARVTLVMPKDSVFVKDSTKATASVTIKMKPGSSSLSKSQVMAIVSLVSGSVSNLPKENIQVIDDKMNLLSKDLFKTGDNSDSSSTAEDRNKVQQQLESDYEKKALDVLEAAYGKGKVKVKVNAELNFDASETDSETYYNNPTDQKDTKNPVVVSRHDTNSSSNGTSASSGSPTNNNTSNTITNGGNNTSTSTDSTVNYDVSSEKNKTVKSPGDVKRLTISVLVDGNIDAATQDKISNVVGNAVGYDTKRGDSISVEGMSFDKTAQKAAQKALDDMKAEEQAAKNQKMYIAIGIVSAVVLAALIVLGVRLIKKRRAAKLLEAEEEDDDDTQNIDVVVDDGTIQENKQKFAPINFERENENTHVENEIKKYATTKPDQVVDIIKAWLANDER</sequence>
<keyword evidence="8 9" id="KW-0975">Bacterial flagellum</keyword>
<feature type="domain" description="Flagellar M-ring C-terminal" evidence="13">
    <location>
        <begin position="258"/>
        <end position="410"/>
    </location>
</feature>
<keyword evidence="14" id="KW-0969">Cilium</keyword>
<dbReference type="InterPro" id="IPR006182">
    <property type="entry name" value="FliF_N_dom"/>
</dbReference>
<dbReference type="EMBL" id="JBJIAA010000011">
    <property type="protein sequence ID" value="MFL0251635.1"/>
    <property type="molecule type" value="Genomic_DNA"/>
</dbReference>
<protein>
    <recommendedName>
        <fullName evidence="9">Flagellar M-ring protein</fullName>
    </recommendedName>
</protein>
<feature type="region of interest" description="Disordered" evidence="10">
    <location>
        <begin position="282"/>
        <end position="359"/>
    </location>
</feature>
<dbReference type="Proteomes" id="UP001623592">
    <property type="component" value="Unassembled WGS sequence"/>
</dbReference>
<evidence type="ECO:0000256" key="2">
    <source>
        <dbReference type="ARBA" id="ARBA00004651"/>
    </source>
</evidence>
<dbReference type="PRINTS" id="PR01009">
    <property type="entry name" value="FLGMRINGFLIF"/>
</dbReference>
<dbReference type="Gene3D" id="3.30.300.30">
    <property type="match status" value="1"/>
</dbReference>
<dbReference type="Pfam" id="PF08345">
    <property type="entry name" value="YscJ_FliF_C"/>
    <property type="match status" value="1"/>
</dbReference>
<keyword evidence="14" id="KW-0282">Flagellum</keyword>